<evidence type="ECO:0000259" key="2">
    <source>
        <dbReference type="PROSITE" id="PS50006"/>
    </source>
</evidence>
<reference evidence="3" key="1">
    <citation type="journal article" date="2013" name="Sci. Rep.">
        <title>Metagenomics uncovers a new group of low GC and ultra-small marine Actinobacteria.</title>
        <authorList>
            <person name="Ghai R."/>
            <person name="Mizuno C.M."/>
            <person name="Picazo A."/>
            <person name="Camacho A."/>
            <person name="Rodriguez-Valera F."/>
        </authorList>
    </citation>
    <scope>NUCLEOTIDE SEQUENCE</scope>
</reference>
<name>S5DJ52_9ACTN</name>
<protein>
    <submittedName>
        <fullName evidence="3">MedDCM-OCT-S25-C81-cds32</fullName>
    </submittedName>
</protein>
<evidence type="ECO:0000313" key="3">
    <source>
        <dbReference type="EMBL" id="AGQ18796.1"/>
    </source>
</evidence>
<accession>S5DJ52</accession>
<evidence type="ECO:0000256" key="1">
    <source>
        <dbReference type="ARBA" id="ARBA00022553"/>
    </source>
</evidence>
<dbReference type="AlphaFoldDB" id="S5DJ52"/>
<dbReference type="SMART" id="SM00240">
    <property type="entry name" value="FHA"/>
    <property type="match status" value="1"/>
</dbReference>
<dbReference type="PROSITE" id="PS50006">
    <property type="entry name" value="FHA_DOMAIN"/>
    <property type="match status" value="1"/>
</dbReference>
<proteinExistence type="predicted"/>
<sequence length="116" mass="13086">MNNDTIPFEDSLFINQEAKYILSLLNDDVKSSSWLLTNGIHKIGRLENKEIILDDVTVSRNHGYISVDDEEITIVDEGSTNGIFINGELKSESNLQSGFRIQIGKFNLIVTKVEKK</sequence>
<dbReference type="CDD" id="cd00060">
    <property type="entry name" value="FHA"/>
    <property type="match status" value="1"/>
</dbReference>
<dbReference type="Pfam" id="PF00498">
    <property type="entry name" value="FHA"/>
    <property type="match status" value="1"/>
</dbReference>
<feature type="domain" description="FHA" evidence="2">
    <location>
        <begin position="41"/>
        <end position="90"/>
    </location>
</feature>
<dbReference type="InterPro" id="IPR008984">
    <property type="entry name" value="SMAD_FHA_dom_sf"/>
</dbReference>
<dbReference type="InterPro" id="IPR000253">
    <property type="entry name" value="FHA_dom"/>
</dbReference>
<organism evidence="3">
    <name type="scientific">Candidatus Actinomarina minuta</name>
    <dbReference type="NCBI Taxonomy" id="1389454"/>
    <lineage>
        <taxon>Bacteria</taxon>
        <taxon>Bacillati</taxon>
        <taxon>Actinomycetota</taxon>
        <taxon>Actinomycetes</taxon>
        <taxon>Candidatus Actinomarinidae</taxon>
        <taxon>Candidatus Actinomarinales</taxon>
        <taxon>Candidatus Actinomarineae</taxon>
        <taxon>Candidatus Actinomarinaceae</taxon>
        <taxon>Candidatus Actinomarina</taxon>
    </lineage>
</organism>
<keyword evidence="1" id="KW-0597">Phosphoprotein</keyword>
<dbReference type="Gene3D" id="2.60.200.20">
    <property type="match status" value="1"/>
</dbReference>
<dbReference type="SUPFAM" id="SSF49879">
    <property type="entry name" value="SMAD/FHA domain"/>
    <property type="match status" value="1"/>
</dbReference>
<dbReference type="EMBL" id="KC811112">
    <property type="protein sequence ID" value="AGQ18796.1"/>
    <property type="molecule type" value="Genomic_DNA"/>
</dbReference>